<gene>
    <name evidence="3" type="ORF">A2419_00725</name>
</gene>
<accession>A0A1F4Y332</accession>
<proteinExistence type="predicted"/>
<evidence type="ECO:0000313" key="3">
    <source>
        <dbReference type="EMBL" id="OGC88377.1"/>
    </source>
</evidence>
<keyword evidence="1" id="KW-1133">Transmembrane helix</keyword>
<dbReference type="Pfam" id="PF18893">
    <property type="entry name" value="DUF5652"/>
    <property type="match status" value="1"/>
</dbReference>
<evidence type="ECO:0000313" key="4">
    <source>
        <dbReference type="Proteomes" id="UP000176568"/>
    </source>
</evidence>
<dbReference type="Proteomes" id="UP000176568">
    <property type="component" value="Unassembled WGS sequence"/>
</dbReference>
<sequence>MNQAWFINAPLAVGAVGGLVFIAVLWSMVWKGLALWHASRNGQPWWFLAILLINTLGILEIVYLFGFAKLRFDQLFTKGPQHHKHAHHHES</sequence>
<feature type="transmembrane region" description="Helical" evidence="1">
    <location>
        <begin position="45"/>
        <end position="68"/>
    </location>
</feature>
<name>A0A1F4Y332_9BACT</name>
<comment type="caution">
    <text evidence="3">The sequence shown here is derived from an EMBL/GenBank/DDBJ whole genome shotgun (WGS) entry which is preliminary data.</text>
</comment>
<reference evidence="3 4" key="1">
    <citation type="journal article" date="2016" name="Nat. Commun.">
        <title>Thousands of microbial genomes shed light on interconnected biogeochemical processes in an aquifer system.</title>
        <authorList>
            <person name="Anantharaman K."/>
            <person name="Brown C.T."/>
            <person name="Hug L.A."/>
            <person name="Sharon I."/>
            <person name="Castelle C.J."/>
            <person name="Probst A.J."/>
            <person name="Thomas B.C."/>
            <person name="Singh A."/>
            <person name="Wilkins M.J."/>
            <person name="Karaoz U."/>
            <person name="Brodie E.L."/>
            <person name="Williams K.H."/>
            <person name="Hubbard S.S."/>
            <person name="Banfield J.F."/>
        </authorList>
    </citation>
    <scope>NUCLEOTIDE SEQUENCE [LARGE SCALE GENOMIC DNA]</scope>
</reference>
<organism evidence="3 4">
    <name type="scientific">Candidatus Adlerbacteria bacterium RIFOXYC1_FULL_48_26</name>
    <dbReference type="NCBI Taxonomy" id="1797247"/>
    <lineage>
        <taxon>Bacteria</taxon>
        <taxon>Candidatus Adleribacteriota</taxon>
    </lineage>
</organism>
<evidence type="ECO:0000256" key="1">
    <source>
        <dbReference type="SAM" id="Phobius"/>
    </source>
</evidence>
<feature type="transmembrane region" description="Helical" evidence="1">
    <location>
        <begin position="12"/>
        <end position="33"/>
    </location>
</feature>
<dbReference type="AlphaFoldDB" id="A0A1F4Y332"/>
<dbReference type="STRING" id="1797247.A2419_00725"/>
<dbReference type="InterPro" id="IPR043712">
    <property type="entry name" value="DUF5652"/>
</dbReference>
<keyword evidence="1" id="KW-0812">Transmembrane</keyword>
<keyword evidence="1" id="KW-0472">Membrane</keyword>
<protein>
    <recommendedName>
        <fullName evidence="2">DUF5652 domain-containing protein</fullName>
    </recommendedName>
</protein>
<feature type="domain" description="DUF5652" evidence="2">
    <location>
        <begin position="19"/>
        <end position="69"/>
    </location>
</feature>
<evidence type="ECO:0000259" key="2">
    <source>
        <dbReference type="Pfam" id="PF18893"/>
    </source>
</evidence>
<dbReference type="EMBL" id="MEXB01000009">
    <property type="protein sequence ID" value="OGC88377.1"/>
    <property type="molecule type" value="Genomic_DNA"/>
</dbReference>